<comment type="caution">
    <text evidence="2">The sequence shown here is derived from an EMBL/GenBank/DDBJ whole genome shotgun (WGS) entry which is preliminary data.</text>
</comment>
<feature type="transmembrane region" description="Helical" evidence="1">
    <location>
        <begin position="7"/>
        <end position="23"/>
    </location>
</feature>
<proteinExistence type="predicted"/>
<feature type="transmembrane region" description="Helical" evidence="1">
    <location>
        <begin position="29"/>
        <end position="49"/>
    </location>
</feature>
<dbReference type="RefSeq" id="WP_335964022.1">
    <property type="nucleotide sequence ID" value="NZ_JAXBLX010000074.1"/>
</dbReference>
<keyword evidence="1" id="KW-1133">Transmembrane helix</keyword>
<evidence type="ECO:0000313" key="3">
    <source>
        <dbReference type="Proteomes" id="UP001589838"/>
    </source>
</evidence>
<protein>
    <submittedName>
        <fullName evidence="2">Uncharacterized protein</fullName>
    </submittedName>
</protein>
<name>A0ABV6KG51_9BACI</name>
<evidence type="ECO:0000313" key="2">
    <source>
        <dbReference type="EMBL" id="MFC0472302.1"/>
    </source>
</evidence>
<sequence length="55" mass="6543">MSKIQIMQLIAVISLVIFVFISYQNDTTISWLFYVLAIINVVLWILRLLERRKTD</sequence>
<gene>
    <name evidence="2" type="ORF">ACFFHM_17860</name>
</gene>
<dbReference type="EMBL" id="JBHLUX010000070">
    <property type="protein sequence ID" value="MFC0472302.1"/>
    <property type="molecule type" value="Genomic_DNA"/>
</dbReference>
<accession>A0ABV6KG51</accession>
<keyword evidence="1" id="KW-0812">Transmembrane</keyword>
<organism evidence="2 3">
    <name type="scientific">Halalkalibacter kiskunsagensis</name>
    <dbReference type="NCBI Taxonomy" id="1548599"/>
    <lineage>
        <taxon>Bacteria</taxon>
        <taxon>Bacillati</taxon>
        <taxon>Bacillota</taxon>
        <taxon>Bacilli</taxon>
        <taxon>Bacillales</taxon>
        <taxon>Bacillaceae</taxon>
        <taxon>Halalkalibacter</taxon>
    </lineage>
</organism>
<evidence type="ECO:0000256" key="1">
    <source>
        <dbReference type="SAM" id="Phobius"/>
    </source>
</evidence>
<keyword evidence="1" id="KW-0472">Membrane</keyword>
<dbReference type="Proteomes" id="UP001589838">
    <property type="component" value="Unassembled WGS sequence"/>
</dbReference>
<reference evidence="2 3" key="1">
    <citation type="submission" date="2024-09" db="EMBL/GenBank/DDBJ databases">
        <authorList>
            <person name="Sun Q."/>
            <person name="Mori K."/>
        </authorList>
    </citation>
    <scope>NUCLEOTIDE SEQUENCE [LARGE SCALE GENOMIC DNA]</scope>
    <source>
        <strain evidence="2 3">NCAIM B.02610</strain>
    </source>
</reference>
<keyword evidence="3" id="KW-1185">Reference proteome</keyword>